<dbReference type="InterPro" id="IPR025645">
    <property type="entry name" value="DUF4349"/>
</dbReference>
<organism evidence="3 4">
    <name type="scientific">Labilibaculum antarcticum</name>
    <dbReference type="NCBI Taxonomy" id="1717717"/>
    <lineage>
        <taxon>Bacteria</taxon>
        <taxon>Pseudomonadati</taxon>
        <taxon>Bacteroidota</taxon>
        <taxon>Bacteroidia</taxon>
        <taxon>Marinilabiliales</taxon>
        <taxon>Marinifilaceae</taxon>
        <taxon>Labilibaculum</taxon>
    </lineage>
</organism>
<sequence>MKQILLLVFTILCVTSCDLGSTDSLRMEMAEEEMTPMTRQAVNASLLPLPELKNVEISKKKIIKDGRIVVDVANLKEAKHQVDSLLKIYDAYYANESYNDGYKELSYELTIRVPFVNFESLIANIEMGSGKLTSKEIEARDVTDQFIDLESRLVNKLKYLERYRDLLKSAKTVTDIIEIEEKIRVIEEEIDSTEGRLKYLSDLVGYSTLRLRLNKEKTIQLRTKKQAKFALRFKHAISNGWFGFVDFFIGIIHLWPFAIVIGILYPLLRWFRKRRKGNK</sequence>
<reference evidence="3 4" key="1">
    <citation type="journal article" date="2018" name="Mar. Genomics">
        <title>Complete genome sequence of Marinifilaceae bacterium strain SPP2, isolated from the Antarctic marine sediment.</title>
        <authorList>
            <person name="Watanabe M."/>
            <person name="Kojima H."/>
            <person name="Fukui M."/>
        </authorList>
    </citation>
    <scope>NUCLEOTIDE SEQUENCE [LARGE SCALE GENOMIC DNA]</scope>
    <source>
        <strain evidence="3 4">SPP2</strain>
    </source>
</reference>
<name>A0A1Y1CGU3_9BACT</name>
<keyword evidence="1" id="KW-0472">Membrane</keyword>
<proteinExistence type="predicted"/>
<protein>
    <recommendedName>
        <fullName evidence="2">DUF4349 domain-containing protein</fullName>
    </recommendedName>
</protein>
<accession>A0A1Y1CGU3</accession>
<dbReference type="EMBL" id="AP018042">
    <property type="protein sequence ID" value="BAX79589.1"/>
    <property type="molecule type" value="Genomic_DNA"/>
</dbReference>
<feature type="transmembrane region" description="Helical" evidence="1">
    <location>
        <begin position="241"/>
        <end position="268"/>
    </location>
</feature>
<keyword evidence="1" id="KW-0812">Transmembrane</keyword>
<feature type="domain" description="DUF4349" evidence="2">
    <location>
        <begin position="61"/>
        <end position="269"/>
    </location>
</feature>
<evidence type="ECO:0000256" key="1">
    <source>
        <dbReference type="SAM" id="Phobius"/>
    </source>
</evidence>
<dbReference type="RefSeq" id="WP_162845391.1">
    <property type="nucleotide sequence ID" value="NZ_AP018042.1"/>
</dbReference>
<dbReference type="Pfam" id="PF14257">
    <property type="entry name" value="DUF4349"/>
    <property type="match status" value="1"/>
</dbReference>
<dbReference type="Proteomes" id="UP000218267">
    <property type="component" value="Chromosome"/>
</dbReference>
<dbReference type="KEGG" id="mbas:ALGA_1203"/>
<evidence type="ECO:0000313" key="3">
    <source>
        <dbReference type="EMBL" id="BAX79589.1"/>
    </source>
</evidence>
<evidence type="ECO:0000313" key="4">
    <source>
        <dbReference type="Proteomes" id="UP000218267"/>
    </source>
</evidence>
<keyword evidence="4" id="KW-1185">Reference proteome</keyword>
<evidence type="ECO:0000259" key="2">
    <source>
        <dbReference type="Pfam" id="PF14257"/>
    </source>
</evidence>
<reference evidence="4" key="2">
    <citation type="journal article" date="2020" name="Antonie Van Leeuwenhoek">
        <title>Labilibaculum antarcticum sp. nov., a novel facultative anaerobic, psychrotorelant bacterium isolated from marine sediment of Antarctica.</title>
        <authorList>
            <person name="Watanabe M."/>
            <person name="Kojima H."/>
            <person name="Fukui M."/>
        </authorList>
    </citation>
    <scope>NUCLEOTIDE SEQUENCE [LARGE SCALE GENOMIC DNA]</scope>
    <source>
        <strain evidence="4">SPP2</strain>
    </source>
</reference>
<gene>
    <name evidence="3" type="ORF">ALGA_1203</name>
</gene>
<keyword evidence="1" id="KW-1133">Transmembrane helix</keyword>
<dbReference type="AlphaFoldDB" id="A0A1Y1CGU3"/>